<dbReference type="InterPro" id="IPR014710">
    <property type="entry name" value="RmlC-like_jellyroll"/>
</dbReference>
<dbReference type="Pfam" id="PF00190">
    <property type="entry name" value="Cupin_1"/>
    <property type="match status" value="1"/>
</dbReference>
<keyword evidence="3" id="KW-1185">Reference proteome</keyword>
<dbReference type="Gene3D" id="2.60.120.10">
    <property type="entry name" value="Jelly Rolls"/>
    <property type="match status" value="1"/>
</dbReference>
<organism evidence="2 3">
    <name type="scientific">Devosia soli</name>
    <dbReference type="NCBI Taxonomy" id="361041"/>
    <lineage>
        <taxon>Bacteria</taxon>
        <taxon>Pseudomonadati</taxon>
        <taxon>Pseudomonadota</taxon>
        <taxon>Alphaproteobacteria</taxon>
        <taxon>Hyphomicrobiales</taxon>
        <taxon>Devosiaceae</taxon>
        <taxon>Devosia</taxon>
    </lineage>
</organism>
<dbReference type="PIRSF" id="PIRSF019307">
    <property type="entry name" value="UCP019307"/>
    <property type="match status" value="1"/>
</dbReference>
<dbReference type="PATRIC" id="fig|361041.3.peg.1060"/>
<evidence type="ECO:0000313" key="3">
    <source>
        <dbReference type="Proteomes" id="UP000033514"/>
    </source>
</evidence>
<dbReference type="CDD" id="cd02219">
    <property type="entry name" value="cupin_YjlB-like"/>
    <property type="match status" value="1"/>
</dbReference>
<dbReference type="PANTHER" id="PTHR36448">
    <property type="entry name" value="BLR7373 PROTEIN"/>
    <property type="match status" value="1"/>
</dbReference>
<sequence length="183" mass="20409">METELHWSKPKGFVPNSRFPLLVHRGAVPSGGEDALIARFRENGWLNNWRYPGVYTYAHFHSTTHECLGCARGWMDVVLFGDGGVRVRVEAGDVIVLPAGVSHIMVGHSDDVMMVGGYPDGRDWDNIEEARLDDASFRAAAKRIMMLPIPSRDPATGNAMREWIDAPSSVDADLNDFRDNLDR</sequence>
<dbReference type="InterPro" id="IPR011051">
    <property type="entry name" value="RmlC_Cupin_sf"/>
</dbReference>
<dbReference type="Proteomes" id="UP000033514">
    <property type="component" value="Unassembled WGS sequence"/>
</dbReference>
<dbReference type="RefSeq" id="WP_046142714.1">
    <property type="nucleotide sequence ID" value="NZ_LAJG01000015.1"/>
</dbReference>
<dbReference type="OrthoDB" id="9791759at2"/>
<proteinExistence type="predicted"/>
<reference evidence="2 3" key="1">
    <citation type="submission" date="2015-03" db="EMBL/GenBank/DDBJ databases">
        <authorList>
            <person name="Hassan Y.I."/>
            <person name="Lepp D."/>
            <person name="Zhou T."/>
        </authorList>
    </citation>
    <scope>NUCLEOTIDE SEQUENCE [LARGE SCALE GENOMIC DNA]</scope>
    <source>
        <strain evidence="2 3">GH2-10</strain>
    </source>
</reference>
<evidence type="ECO:0000259" key="1">
    <source>
        <dbReference type="Pfam" id="PF00190"/>
    </source>
</evidence>
<comment type="caution">
    <text evidence="2">The sequence shown here is derived from an EMBL/GenBank/DDBJ whole genome shotgun (WGS) entry which is preliminary data.</text>
</comment>
<dbReference type="SUPFAM" id="SSF51182">
    <property type="entry name" value="RmlC-like cupins"/>
    <property type="match status" value="1"/>
</dbReference>
<dbReference type="AlphaFoldDB" id="A0A0F5LAN2"/>
<dbReference type="PANTHER" id="PTHR36448:SF2">
    <property type="entry name" value="CUPIN TYPE-1 DOMAIN-CONTAINING PROTEIN"/>
    <property type="match status" value="1"/>
</dbReference>
<dbReference type="EMBL" id="LAJG01000015">
    <property type="protein sequence ID" value="KKB79244.1"/>
    <property type="molecule type" value="Genomic_DNA"/>
</dbReference>
<protein>
    <recommendedName>
        <fullName evidence="1">Cupin type-1 domain-containing protein</fullName>
    </recommendedName>
</protein>
<gene>
    <name evidence="2" type="ORF">VW35_08565</name>
</gene>
<feature type="domain" description="Cupin type-1" evidence="1">
    <location>
        <begin position="52"/>
        <end position="115"/>
    </location>
</feature>
<dbReference type="InterPro" id="IPR014500">
    <property type="entry name" value="UCP019307_cupin"/>
</dbReference>
<name>A0A0F5LAN2_9HYPH</name>
<evidence type="ECO:0000313" key="2">
    <source>
        <dbReference type="EMBL" id="KKB79244.1"/>
    </source>
</evidence>
<dbReference type="InterPro" id="IPR006045">
    <property type="entry name" value="Cupin_1"/>
</dbReference>
<accession>A0A0F5LAN2</accession>
<dbReference type="InterPro" id="IPR047121">
    <property type="entry name" value="YjiB-like"/>
</dbReference>
<dbReference type="STRING" id="361041.VW35_08565"/>